<accession>A0A811ZZB0</accession>
<dbReference type="AlphaFoldDB" id="A0A811ZZB0"/>
<organism evidence="2 3">
    <name type="scientific">Nyctereutes procyonoides</name>
    <name type="common">Raccoon dog</name>
    <name type="synonym">Canis procyonoides</name>
    <dbReference type="NCBI Taxonomy" id="34880"/>
    <lineage>
        <taxon>Eukaryota</taxon>
        <taxon>Metazoa</taxon>
        <taxon>Chordata</taxon>
        <taxon>Craniata</taxon>
        <taxon>Vertebrata</taxon>
        <taxon>Euteleostomi</taxon>
        <taxon>Mammalia</taxon>
        <taxon>Eutheria</taxon>
        <taxon>Laurasiatheria</taxon>
        <taxon>Carnivora</taxon>
        <taxon>Caniformia</taxon>
        <taxon>Canidae</taxon>
        <taxon>Nyctereutes</taxon>
    </lineage>
</organism>
<name>A0A811ZZB0_NYCPR</name>
<dbReference type="SUPFAM" id="SSF50182">
    <property type="entry name" value="Sm-like ribonucleoproteins"/>
    <property type="match status" value="1"/>
</dbReference>
<feature type="domain" description="Sm" evidence="1">
    <location>
        <begin position="16"/>
        <end position="56"/>
    </location>
</feature>
<dbReference type="EMBL" id="CAJHUB010000780">
    <property type="protein sequence ID" value="CAD7693436.1"/>
    <property type="molecule type" value="Genomic_DNA"/>
</dbReference>
<proteinExistence type="predicted"/>
<reference evidence="2" key="1">
    <citation type="submission" date="2020-12" db="EMBL/GenBank/DDBJ databases">
        <authorList>
            <consortium name="Molecular Ecology Group"/>
        </authorList>
    </citation>
    <scope>NUCLEOTIDE SEQUENCE</scope>
    <source>
        <strain evidence="2">TBG_1078</strain>
    </source>
</reference>
<sequence length="63" mass="6797">MSEAPPPNQWRQTRPGILRGFGRFSNPVIDECVETATSGEQSNIGTVVIPGSSTVILEALERV</sequence>
<evidence type="ECO:0000259" key="1">
    <source>
        <dbReference type="Pfam" id="PF01423"/>
    </source>
</evidence>
<keyword evidence="3" id="KW-1185">Reference proteome</keyword>
<evidence type="ECO:0000313" key="3">
    <source>
        <dbReference type="Proteomes" id="UP000645828"/>
    </source>
</evidence>
<dbReference type="Gene3D" id="2.30.30.100">
    <property type="match status" value="1"/>
</dbReference>
<comment type="caution">
    <text evidence="2">The sequence shown here is derived from an EMBL/GenBank/DDBJ whole genome shotgun (WGS) entry which is preliminary data.</text>
</comment>
<dbReference type="InterPro" id="IPR010920">
    <property type="entry name" value="LSM_dom_sf"/>
</dbReference>
<dbReference type="InterPro" id="IPR001163">
    <property type="entry name" value="Sm_dom_euk/arc"/>
</dbReference>
<protein>
    <submittedName>
        <fullName evidence="2">(raccoon dog) hypothetical protein</fullName>
    </submittedName>
</protein>
<dbReference type="Pfam" id="PF01423">
    <property type="entry name" value="LSM"/>
    <property type="match status" value="1"/>
</dbReference>
<dbReference type="Proteomes" id="UP000645828">
    <property type="component" value="Unassembled WGS sequence"/>
</dbReference>
<gene>
    <name evidence="2" type="ORF">NYPRO_LOCUS26228</name>
</gene>
<evidence type="ECO:0000313" key="2">
    <source>
        <dbReference type="EMBL" id="CAD7693436.1"/>
    </source>
</evidence>